<dbReference type="GO" id="GO:0003677">
    <property type="term" value="F:DNA binding"/>
    <property type="evidence" value="ECO:0007669"/>
    <property type="project" value="InterPro"/>
</dbReference>
<name>A0A7Z2G8R9_9BURK</name>
<organism evidence="2 3">
    <name type="scientific">Paraburkholderia acidiphila</name>
    <dbReference type="NCBI Taxonomy" id="2571747"/>
    <lineage>
        <taxon>Bacteria</taxon>
        <taxon>Pseudomonadati</taxon>
        <taxon>Pseudomonadota</taxon>
        <taxon>Betaproteobacteria</taxon>
        <taxon>Burkholderiales</taxon>
        <taxon>Burkholderiaceae</taxon>
        <taxon>Paraburkholderia</taxon>
    </lineage>
</organism>
<proteinExistence type="predicted"/>
<dbReference type="SUPFAM" id="SSF47413">
    <property type="entry name" value="lambda repressor-like DNA-binding domains"/>
    <property type="match status" value="1"/>
</dbReference>
<dbReference type="AlphaFoldDB" id="A0A7Z2G8R9"/>
<dbReference type="Gene3D" id="1.10.260.40">
    <property type="entry name" value="lambda repressor-like DNA-binding domains"/>
    <property type="match status" value="1"/>
</dbReference>
<keyword evidence="3" id="KW-1185">Reference proteome</keyword>
<dbReference type="Proteomes" id="UP000434209">
    <property type="component" value="Chromosome 2"/>
</dbReference>
<dbReference type="InterPro" id="IPR001387">
    <property type="entry name" value="Cro/C1-type_HTH"/>
</dbReference>
<evidence type="ECO:0000313" key="3">
    <source>
        <dbReference type="Proteomes" id="UP000434209"/>
    </source>
</evidence>
<gene>
    <name evidence="2" type="ORF">FAZ97_18010</name>
</gene>
<sequence>MSNAAFREAQLLLARRLRELRTARGLSLTDFARQGWATSKSVKNVESAETDARLEFIARASGTLKVHPASLFVDCEFPFISFTKEELVNHVFGRVEVYRRMQHIFHSELARRAGLGSEYVHLMEMGLAGGKLSGVAKLSAALHVNIWLLFA</sequence>
<protein>
    <recommendedName>
        <fullName evidence="1">HTH cro/C1-type domain-containing protein</fullName>
    </recommendedName>
</protein>
<accession>A0A7Z2G8R9</accession>
<dbReference type="InterPro" id="IPR010982">
    <property type="entry name" value="Lambda_DNA-bd_dom_sf"/>
</dbReference>
<dbReference type="KEGG" id="pacp:FAZ97_18010"/>
<evidence type="ECO:0000313" key="2">
    <source>
        <dbReference type="EMBL" id="QGZ56854.1"/>
    </source>
</evidence>
<reference evidence="2 3" key="1">
    <citation type="submission" date="2019-12" db="EMBL/GenBank/DDBJ databases">
        <title>Paraburkholderia acidiphila 7Q-K02 sp. nov and Paraburkholderia acidisoli DHF22 sp. nov., two strains isolated from forest soil.</title>
        <authorList>
            <person name="Gao Z."/>
            <person name="Qiu L."/>
        </authorList>
    </citation>
    <scope>NUCLEOTIDE SEQUENCE [LARGE SCALE GENOMIC DNA]</scope>
    <source>
        <strain evidence="2 3">7Q-K02</strain>
    </source>
</reference>
<dbReference type="RefSeq" id="WP_158759805.1">
    <property type="nucleotide sequence ID" value="NZ_CP046910.1"/>
</dbReference>
<dbReference type="PROSITE" id="PS50943">
    <property type="entry name" value="HTH_CROC1"/>
    <property type="match status" value="1"/>
</dbReference>
<dbReference type="EMBL" id="CP046910">
    <property type="protein sequence ID" value="QGZ56854.1"/>
    <property type="molecule type" value="Genomic_DNA"/>
</dbReference>
<feature type="domain" description="HTH cro/C1-type" evidence="1">
    <location>
        <begin position="17"/>
        <end position="71"/>
    </location>
</feature>
<evidence type="ECO:0000259" key="1">
    <source>
        <dbReference type="PROSITE" id="PS50943"/>
    </source>
</evidence>
<dbReference type="SMART" id="SM00530">
    <property type="entry name" value="HTH_XRE"/>
    <property type="match status" value="2"/>
</dbReference>